<sequence length="60" mass="7079">MKKLKNGFYFFTSERASNKAIAQYINGEWFSINEVGPITLEELNRRGWDLEKRVKGQKLK</sequence>
<protein>
    <submittedName>
        <fullName evidence="1">Uncharacterized protein</fullName>
    </submittedName>
</protein>
<accession>A0A7S5RIN9</accession>
<name>A0A7S5RIN9_9CAUD</name>
<organism evidence="1 2">
    <name type="scientific">Rhizobium phage RHph_I1_9</name>
    <dbReference type="NCBI Taxonomy" id="2509729"/>
    <lineage>
        <taxon>Viruses</taxon>
        <taxon>Duplodnaviria</taxon>
        <taxon>Heunggongvirae</taxon>
        <taxon>Uroviricota</taxon>
        <taxon>Caudoviricetes</taxon>
        <taxon>Pootjesviridae</taxon>
        <taxon>Staniewskivirinae</taxon>
        <taxon>Trinifflemingvirus</taxon>
        <taxon>Trinifflemingvirus I19</taxon>
    </lineage>
</organism>
<dbReference type="EMBL" id="MN988532">
    <property type="protein sequence ID" value="QIG73624.1"/>
    <property type="molecule type" value="Genomic_DNA"/>
</dbReference>
<evidence type="ECO:0000313" key="1">
    <source>
        <dbReference type="EMBL" id="QIG73624.1"/>
    </source>
</evidence>
<dbReference type="Proteomes" id="UP000615696">
    <property type="component" value="Segment"/>
</dbReference>
<keyword evidence="2" id="KW-1185">Reference proteome</keyword>
<gene>
    <name evidence="1" type="ORF">EVC04_187</name>
</gene>
<reference evidence="1 2" key="1">
    <citation type="submission" date="2020-01" db="EMBL/GenBank/DDBJ databases">
        <title>Patterns of diversity and host range of bacteriophage communities associated with bean-nodulatin bacteria.</title>
        <authorList>
            <person name="Vann Cauwenberghe J."/>
            <person name="Santamaria R.I."/>
            <person name="Bustos P."/>
            <person name="Juarez S."/>
            <person name="Gonzalez V."/>
        </authorList>
    </citation>
    <scope>NUCLEOTIDE SEQUENCE [LARGE SCALE GENOMIC DNA]</scope>
    <source>
        <strain evidence="2">RHph</strain>
    </source>
</reference>
<proteinExistence type="predicted"/>
<evidence type="ECO:0000313" key="2">
    <source>
        <dbReference type="Proteomes" id="UP000615696"/>
    </source>
</evidence>